<gene>
    <name evidence="4" type="primary">20345506</name>
    <name evidence="3" type="ORF">GGTG_05048</name>
</gene>
<accession>J3NUU2</accession>
<organism evidence="3">
    <name type="scientific">Gaeumannomyces tritici (strain R3-111a-1)</name>
    <name type="common">Wheat and barley take-all root rot fungus</name>
    <name type="synonym">Gaeumannomyces graminis var. tritici</name>
    <dbReference type="NCBI Taxonomy" id="644352"/>
    <lineage>
        <taxon>Eukaryota</taxon>
        <taxon>Fungi</taxon>
        <taxon>Dikarya</taxon>
        <taxon>Ascomycota</taxon>
        <taxon>Pezizomycotina</taxon>
        <taxon>Sordariomycetes</taxon>
        <taxon>Sordariomycetidae</taxon>
        <taxon>Magnaporthales</taxon>
        <taxon>Magnaporthaceae</taxon>
        <taxon>Gaeumannomyces</taxon>
    </lineage>
</organism>
<evidence type="ECO:0000256" key="2">
    <source>
        <dbReference type="SAM" id="Phobius"/>
    </source>
</evidence>
<dbReference type="Gene3D" id="2.60.40.2970">
    <property type="match status" value="1"/>
</dbReference>
<dbReference type="Proteomes" id="UP000006039">
    <property type="component" value="Unassembled WGS sequence"/>
</dbReference>
<feature type="compositionally biased region" description="Acidic residues" evidence="1">
    <location>
        <begin position="234"/>
        <end position="244"/>
    </location>
</feature>
<reference evidence="3" key="2">
    <citation type="submission" date="2010-07" db="EMBL/GenBank/DDBJ databases">
        <authorList>
            <consortium name="The Broad Institute Genome Sequencing Platform"/>
            <consortium name="Broad Institute Genome Sequencing Center for Infectious Disease"/>
            <person name="Ma L.-J."/>
            <person name="Dead R."/>
            <person name="Young S."/>
            <person name="Zeng Q."/>
            <person name="Koehrsen M."/>
            <person name="Alvarado L."/>
            <person name="Berlin A."/>
            <person name="Chapman S.B."/>
            <person name="Chen Z."/>
            <person name="Freedman E."/>
            <person name="Gellesch M."/>
            <person name="Goldberg J."/>
            <person name="Griggs A."/>
            <person name="Gujja S."/>
            <person name="Heilman E.R."/>
            <person name="Heiman D."/>
            <person name="Hepburn T."/>
            <person name="Howarth C."/>
            <person name="Jen D."/>
            <person name="Larson L."/>
            <person name="Mehta T."/>
            <person name="Neiman D."/>
            <person name="Pearson M."/>
            <person name="Roberts A."/>
            <person name="Saif S."/>
            <person name="Shea T."/>
            <person name="Shenoy N."/>
            <person name="Sisk P."/>
            <person name="Stolte C."/>
            <person name="Sykes S."/>
            <person name="Walk T."/>
            <person name="White J."/>
            <person name="Yandava C."/>
            <person name="Haas B."/>
            <person name="Nusbaum C."/>
            <person name="Birren B."/>
        </authorList>
    </citation>
    <scope>NUCLEOTIDE SEQUENCE</scope>
    <source>
        <strain evidence="3">R3-111a-1</strain>
    </source>
</reference>
<evidence type="ECO:0000256" key="1">
    <source>
        <dbReference type="SAM" id="MobiDB-lite"/>
    </source>
</evidence>
<keyword evidence="5" id="KW-1185">Reference proteome</keyword>
<reference evidence="5" key="1">
    <citation type="submission" date="2010-07" db="EMBL/GenBank/DDBJ databases">
        <title>The genome sequence of Gaeumannomyces graminis var. tritici strain R3-111a-1.</title>
        <authorList>
            <consortium name="The Broad Institute Genome Sequencing Platform"/>
            <person name="Ma L.-J."/>
            <person name="Dead R."/>
            <person name="Young S."/>
            <person name="Zeng Q."/>
            <person name="Koehrsen M."/>
            <person name="Alvarado L."/>
            <person name="Berlin A."/>
            <person name="Chapman S.B."/>
            <person name="Chen Z."/>
            <person name="Freedman E."/>
            <person name="Gellesch M."/>
            <person name="Goldberg J."/>
            <person name="Griggs A."/>
            <person name="Gujja S."/>
            <person name="Heilman E.R."/>
            <person name="Heiman D."/>
            <person name="Hepburn T."/>
            <person name="Howarth C."/>
            <person name="Jen D."/>
            <person name="Larson L."/>
            <person name="Mehta T."/>
            <person name="Neiman D."/>
            <person name="Pearson M."/>
            <person name="Roberts A."/>
            <person name="Saif S."/>
            <person name="Shea T."/>
            <person name="Shenoy N."/>
            <person name="Sisk P."/>
            <person name="Stolte C."/>
            <person name="Sykes S."/>
            <person name="Walk T."/>
            <person name="White J."/>
            <person name="Yandava C."/>
            <person name="Haas B."/>
            <person name="Nusbaum C."/>
            <person name="Birren B."/>
        </authorList>
    </citation>
    <scope>NUCLEOTIDE SEQUENCE [LARGE SCALE GENOMIC DNA]</scope>
    <source>
        <strain evidence="5">R3-111a-1</strain>
    </source>
</reference>
<protein>
    <submittedName>
        <fullName evidence="3 4">Uncharacterized protein</fullName>
    </submittedName>
</protein>
<reference evidence="3" key="3">
    <citation type="submission" date="2010-09" db="EMBL/GenBank/DDBJ databases">
        <title>Annotation of Gaeumannomyces graminis var. tritici R3-111a-1.</title>
        <authorList>
            <consortium name="The Broad Institute Genome Sequencing Platform"/>
            <person name="Ma L.-J."/>
            <person name="Dead R."/>
            <person name="Young S.K."/>
            <person name="Zeng Q."/>
            <person name="Gargeya S."/>
            <person name="Fitzgerald M."/>
            <person name="Haas B."/>
            <person name="Abouelleil A."/>
            <person name="Alvarado L."/>
            <person name="Arachchi H.M."/>
            <person name="Berlin A."/>
            <person name="Brown A."/>
            <person name="Chapman S.B."/>
            <person name="Chen Z."/>
            <person name="Dunbar C."/>
            <person name="Freedman E."/>
            <person name="Gearin G."/>
            <person name="Gellesch M."/>
            <person name="Goldberg J."/>
            <person name="Griggs A."/>
            <person name="Gujja S."/>
            <person name="Heiman D."/>
            <person name="Howarth C."/>
            <person name="Larson L."/>
            <person name="Lui A."/>
            <person name="MacDonald P.J.P."/>
            <person name="Mehta T."/>
            <person name="Montmayeur A."/>
            <person name="Murphy C."/>
            <person name="Neiman D."/>
            <person name="Pearson M."/>
            <person name="Priest M."/>
            <person name="Roberts A."/>
            <person name="Saif S."/>
            <person name="Shea T."/>
            <person name="Shenoy N."/>
            <person name="Sisk P."/>
            <person name="Stolte C."/>
            <person name="Sykes S."/>
            <person name="Yandava C."/>
            <person name="Wortman J."/>
            <person name="Nusbaum C."/>
            <person name="Birren B."/>
        </authorList>
    </citation>
    <scope>NUCLEOTIDE SEQUENCE</scope>
    <source>
        <strain evidence="3">R3-111a-1</strain>
    </source>
</reference>
<evidence type="ECO:0000313" key="5">
    <source>
        <dbReference type="Proteomes" id="UP000006039"/>
    </source>
</evidence>
<feature type="region of interest" description="Disordered" evidence="1">
    <location>
        <begin position="224"/>
        <end position="250"/>
    </location>
</feature>
<sequence>MSGVQKKAAWVVSNLCCLVCICVCICNRDLTSQLHHIHQPPHTTPLLRPMSVWPRPARIAALFAAFLAILLLLQRQATNPPLTAAMASPDVLSKLGVSVSQSAASPPTLAVKVVNGNDVPVTVLTWDSPLDPAALSLGLVRVTPTGAAAPLELPTLMFRRIMPPAPEQLVTIEPGAAVEREIVLRDEVVPADKLFGSGGSPARVALKGRWTCVWVKRREDISDESLDRTSGADDAFEGEFESNEIEVKKA</sequence>
<reference evidence="4" key="5">
    <citation type="submission" date="2018-04" db="UniProtKB">
        <authorList>
            <consortium name="EnsemblFungi"/>
        </authorList>
    </citation>
    <scope>IDENTIFICATION</scope>
    <source>
        <strain evidence="4">R3-111a-1</strain>
    </source>
</reference>
<feature type="transmembrane region" description="Helical" evidence="2">
    <location>
        <begin position="55"/>
        <end position="73"/>
    </location>
</feature>
<dbReference type="GeneID" id="20345506"/>
<reference evidence="4" key="4">
    <citation type="journal article" date="2015" name="G3 (Bethesda)">
        <title>Genome sequences of three phytopathogenic species of the Magnaporthaceae family of fungi.</title>
        <authorList>
            <person name="Okagaki L.H."/>
            <person name="Nunes C.C."/>
            <person name="Sailsbery J."/>
            <person name="Clay B."/>
            <person name="Brown D."/>
            <person name="John T."/>
            <person name="Oh Y."/>
            <person name="Young N."/>
            <person name="Fitzgerald M."/>
            <person name="Haas B.J."/>
            <person name="Zeng Q."/>
            <person name="Young S."/>
            <person name="Adiconis X."/>
            <person name="Fan L."/>
            <person name="Levin J.Z."/>
            <person name="Mitchell T.K."/>
            <person name="Okubara P.A."/>
            <person name="Farman M.L."/>
            <person name="Kohn L.M."/>
            <person name="Birren B."/>
            <person name="Ma L.-J."/>
            <person name="Dean R.A."/>
        </authorList>
    </citation>
    <scope>NUCLEOTIDE SEQUENCE</scope>
    <source>
        <strain evidence="4">R3-111a-1</strain>
    </source>
</reference>
<dbReference type="OrthoDB" id="4664297at2759"/>
<dbReference type="EnsemblFungi" id="EJT79966">
    <property type="protein sequence ID" value="EJT79966"/>
    <property type="gene ID" value="GGTG_05048"/>
</dbReference>
<evidence type="ECO:0000313" key="4">
    <source>
        <dbReference type="EnsemblFungi" id="EJT79966"/>
    </source>
</evidence>
<keyword evidence="2" id="KW-0472">Membrane</keyword>
<dbReference type="eggNOG" id="ENOG502SU1E">
    <property type="taxonomic scope" value="Eukaryota"/>
</dbReference>
<keyword evidence="2" id="KW-1133">Transmembrane helix</keyword>
<keyword evidence="2" id="KW-0812">Transmembrane</keyword>
<dbReference type="HOGENOM" id="CLU_095070_2_1_1"/>
<dbReference type="EMBL" id="GL385396">
    <property type="protein sequence ID" value="EJT79966.1"/>
    <property type="molecule type" value="Genomic_DNA"/>
</dbReference>
<name>J3NUU2_GAET3</name>
<dbReference type="VEuPathDB" id="FungiDB:GGTG_05048"/>
<proteinExistence type="predicted"/>
<evidence type="ECO:0000313" key="3">
    <source>
        <dbReference type="EMBL" id="EJT79966.1"/>
    </source>
</evidence>
<dbReference type="AlphaFoldDB" id="J3NUU2"/>
<dbReference type="RefSeq" id="XP_009221111.1">
    <property type="nucleotide sequence ID" value="XM_009222847.1"/>
</dbReference>